<evidence type="ECO:0000313" key="3">
    <source>
        <dbReference type="EMBL" id="EMA42335.1"/>
    </source>
</evidence>
<evidence type="ECO:0000313" key="4">
    <source>
        <dbReference type="Proteomes" id="UP000011568"/>
    </source>
</evidence>
<feature type="non-terminal residue" evidence="3">
    <location>
        <position position="1"/>
    </location>
</feature>
<sequence>IDASLLLIPLSGFLPFDDPRIQGTIERIIDRLATDEGLVYRYEHDEMPGDEGAFVLCSFWLVDCLARMGHVDRAREIFETLTEHFSPHGLVSEEIDPETGDLLGNYPQAFSHIGFVNSALFLHEAETGTEIQPFGPRSV</sequence>
<comment type="similarity">
    <text evidence="1">Belongs to the glycosyl hydrolase 15 family.</text>
</comment>
<proteinExistence type="inferred from homology"/>
<keyword evidence="4" id="KW-1185">Reference proteome</keyword>
<dbReference type="eggNOG" id="arCOG03286">
    <property type="taxonomic scope" value="Archaea"/>
</dbReference>
<dbReference type="GO" id="GO:0004553">
    <property type="term" value="F:hydrolase activity, hydrolyzing O-glycosyl compounds"/>
    <property type="evidence" value="ECO:0007669"/>
    <property type="project" value="TreeGrafter"/>
</dbReference>
<dbReference type="Gene3D" id="1.50.10.10">
    <property type="match status" value="1"/>
</dbReference>
<comment type="caution">
    <text evidence="3">The sequence shown here is derived from an EMBL/GenBank/DDBJ whole genome shotgun (WGS) entry which is preliminary data.</text>
</comment>
<dbReference type="InterPro" id="IPR011613">
    <property type="entry name" value="GH15-like"/>
</dbReference>
<dbReference type="PANTHER" id="PTHR31616:SF0">
    <property type="entry name" value="GLUCAN 1,4-ALPHA-GLUCOSIDASE"/>
    <property type="match status" value="1"/>
</dbReference>
<protein>
    <submittedName>
        <fullName evidence="3">Glycoside hydrolase 15-like protein</fullName>
    </submittedName>
</protein>
<dbReference type="GO" id="GO:0005975">
    <property type="term" value="P:carbohydrate metabolic process"/>
    <property type="evidence" value="ECO:0007669"/>
    <property type="project" value="InterPro"/>
</dbReference>
<dbReference type="PANTHER" id="PTHR31616">
    <property type="entry name" value="TREHALASE"/>
    <property type="match status" value="1"/>
</dbReference>
<dbReference type="SUPFAM" id="SSF48208">
    <property type="entry name" value="Six-hairpin glycosidases"/>
    <property type="match status" value="1"/>
</dbReference>
<keyword evidence="3" id="KW-0378">Hydrolase</keyword>
<organism evidence="3 4">
    <name type="scientific">Halococcus morrhuae DSM 1307</name>
    <dbReference type="NCBI Taxonomy" id="931277"/>
    <lineage>
        <taxon>Archaea</taxon>
        <taxon>Methanobacteriati</taxon>
        <taxon>Methanobacteriota</taxon>
        <taxon>Stenosarchaea group</taxon>
        <taxon>Halobacteria</taxon>
        <taxon>Halobacteriales</taxon>
        <taxon>Halococcaceae</taxon>
        <taxon>Halococcus</taxon>
    </lineage>
</organism>
<reference evidence="3 4" key="1">
    <citation type="journal article" date="2014" name="PLoS Genet.">
        <title>Phylogenetically driven sequencing of extremely halophilic archaea reveals strategies for static and dynamic osmo-response.</title>
        <authorList>
            <person name="Becker E.A."/>
            <person name="Seitzer P.M."/>
            <person name="Tritt A."/>
            <person name="Larsen D."/>
            <person name="Krusor M."/>
            <person name="Yao A.I."/>
            <person name="Wu D."/>
            <person name="Madern D."/>
            <person name="Eisen J.A."/>
            <person name="Darling A.E."/>
            <person name="Facciotti M.T."/>
        </authorList>
    </citation>
    <scope>NUCLEOTIDE SEQUENCE [LARGE SCALE GENOMIC DNA]</scope>
    <source>
        <strain evidence="3 4">DSM 1307</strain>
    </source>
</reference>
<dbReference type="RefSeq" id="WP_004054670.1">
    <property type="nucleotide sequence ID" value="NZ_AOMC01000132.1"/>
</dbReference>
<dbReference type="STRING" id="931277.C448_10901"/>
<dbReference type="Pfam" id="PF00723">
    <property type="entry name" value="Glyco_hydro_15"/>
    <property type="match status" value="1"/>
</dbReference>
<dbReference type="OrthoDB" id="36362at2157"/>
<evidence type="ECO:0000256" key="1">
    <source>
        <dbReference type="ARBA" id="ARBA00006188"/>
    </source>
</evidence>
<feature type="domain" description="GH15-like" evidence="2">
    <location>
        <begin position="2"/>
        <end position="119"/>
    </location>
</feature>
<dbReference type="InterPro" id="IPR008928">
    <property type="entry name" value="6-hairpin_glycosidase_sf"/>
</dbReference>
<dbReference type="PATRIC" id="fig|931277.6.peg.2126"/>
<dbReference type="InterPro" id="IPR012341">
    <property type="entry name" value="6hp_glycosidase-like_sf"/>
</dbReference>
<accession>M0MD62</accession>
<dbReference type="AlphaFoldDB" id="M0MD62"/>
<dbReference type="Proteomes" id="UP000011568">
    <property type="component" value="Unassembled WGS sequence"/>
</dbReference>
<gene>
    <name evidence="3" type="ORF">C448_10901</name>
</gene>
<name>M0MD62_HALMO</name>
<evidence type="ECO:0000259" key="2">
    <source>
        <dbReference type="Pfam" id="PF00723"/>
    </source>
</evidence>
<dbReference type="EMBL" id="AOMC01000132">
    <property type="protein sequence ID" value="EMA42335.1"/>
    <property type="molecule type" value="Genomic_DNA"/>
</dbReference>